<keyword evidence="2" id="KW-1185">Reference proteome</keyword>
<name>A0ABZ0L6M1_9BACL</name>
<evidence type="ECO:0000313" key="1">
    <source>
        <dbReference type="EMBL" id="WOV87708.1"/>
    </source>
</evidence>
<reference evidence="1 2" key="1">
    <citation type="submission" date="2023-06" db="EMBL/GenBank/DDBJ databases">
        <title>Sporosarcina sp. nov., isolated from Korean tranditional fermented seafood 'Jeotgal'.</title>
        <authorList>
            <person name="Yang A.I."/>
            <person name="Shin N.-R."/>
        </authorList>
    </citation>
    <scope>NUCLEOTIDE SEQUENCE [LARGE SCALE GENOMIC DNA]</scope>
    <source>
        <strain evidence="1 2">T2O-4</strain>
    </source>
</reference>
<dbReference type="EMBL" id="CP129118">
    <property type="protein sequence ID" value="WOV87708.1"/>
    <property type="molecule type" value="Genomic_DNA"/>
</dbReference>
<evidence type="ECO:0000313" key="2">
    <source>
        <dbReference type="Proteomes" id="UP001303902"/>
    </source>
</evidence>
<gene>
    <name evidence="1" type="ORF">QWT69_00880</name>
</gene>
<protein>
    <submittedName>
        <fullName evidence="1">Uncharacterized protein</fullName>
    </submittedName>
</protein>
<dbReference type="Proteomes" id="UP001303902">
    <property type="component" value="Chromosome"/>
</dbReference>
<organism evidence="1 2">
    <name type="scientific">Sporosarcina oncorhynchi</name>
    <dbReference type="NCBI Taxonomy" id="3056444"/>
    <lineage>
        <taxon>Bacteria</taxon>
        <taxon>Bacillati</taxon>
        <taxon>Bacillota</taxon>
        <taxon>Bacilli</taxon>
        <taxon>Bacillales</taxon>
        <taxon>Caryophanaceae</taxon>
        <taxon>Sporosarcina</taxon>
    </lineage>
</organism>
<accession>A0ABZ0L6M1</accession>
<proteinExistence type="predicted"/>
<sequence length="78" mass="9302">MVTFEKIDLLIKNGMNEEALQLLHDCKRTQILSTDEMGWMYWNISDISAVQRKPQEVYENHVEFVKWGKQALFPHKLH</sequence>
<dbReference type="RefSeq" id="WP_317968075.1">
    <property type="nucleotide sequence ID" value="NZ_CP129118.1"/>
</dbReference>